<evidence type="ECO:0000256" key="7">
    <source>
        <dbReference type="ARBA" id="ARBA00022837"/>
    </source>
</evidence>
<keyword evidence="6" id="KW-0720">Serine protease</keyword>
<accession>A0AAD7EQ93</accession>
<evidence type="ECO:0000256" key="8">
    <source>
        <dbReference type="ARBA" id="ARBA00023145"/>
    </source>
</evidence>
<keyword evidence="10" id="KW-0732">Signal</keyword>
<dbReference type="AlphaFoldDB" id="A0AAD7EQ93"/>
<dbReference type="EMBL" id="JARIHO010000021">
    <property type="protein sequence ID" value="KAJ7346063.1"/>
    <property type="molecule type" value="Genomic_DNA"/>
</dbReference>
<sequence length="569" mass="60376">MLNNLVLLFPLLIGTRGDFVLVERRDSPPPGFSRIGSAPANDVLNLRLALAQGNIEGLHDTVYEISTPGNSRYGQYLTAAEVAQYVSPSAETLSQVNSWLAASDLTASPLTPAGDWISVNMTITQANSLLAADFATFQNEDTNQTVVRTLSYSIPSALKTSVDWVYPTTGFPTASGGGFPTFINKTSGAPVPKAPRAVSDDCRGDIWTLPCILQLYGISSTPAKPAANLFGVSGFGNSFANKRDLKTFLQTYRPDMNPNTTFDLLSVDDGINNQLPAGAGILGNPDIQWSVGLTSGVPITFISTGTLPNDRVSEMLDQAHYLLSMDKPPQTILNTGLSGLESQVASPQMAVSLCNAYAQLAARGISYITQTSIWGAGSVPLPGCQAFDPPFPASCPFVTAVGATEFTTDETEETASMFSGGGFSKFFKRPPYQDAAVEAYLKASNNTHTTAFNASGRALPDVAAINGVDWIFAGEVINFLTTTEYSATIFASVVALLTNERIAAGRPGLGFLNPLIYKYGNEAFNDFQTGGSWACAGALPGFNSTKGWDPVTGFGSPSYPKLLEICSKL</sequence>
<keyword evidence="8" id="KW-0865">Zymogen</keyword>
<keyword evidence="13" id="KW-1185">Reference proteome</keyword>
<evidence type="ECO:0000256" key="4">
    <source>
        <dbReference type="ARBA" id="ARBA00022723"/>
    </source>
</evidence>
<comment type="subcellular location">
    <subcellularLocation>
        <location evidence="2">Secreted</location>
        <location evidence="2">Extracellular space</location>
    </subcellularLocation>
</comment>
<dbReference type="GO" id="GO:0046872">
    <property type="term" value="F:metal ion binding"/>
    <property type="evidence" value="ECO:0007669"/>
    <property type="project" value="UniProtKB-KW"/>
</dbReference>
<evidence type="ECO:0000256" key="5">
    <source>
        <dbReference type="ARBA" id="ARBA00022801"/>
    </source>
</evidence>
<protein>
    <submittedName>
        <fullName evidence="12">Family S53 protease</fullName>
    </submittedName>
</protein>
<evidence type="ECO:0000313" key="12">
    <source>
        <dbReference type="EMBL" id="KAJ7346063.1"/>
    </source>
</evidence>
<dbReference type="SUPFAM" id="SSF54897">
    <property type="entry name" value="Protease propeptides/inhibitors"/>
    <property type="match status" value="1"/>
</dbReference>
<keyword evidence="5" id="KW-0378">Hydrolase</keyword>
<keyword evidence="7" id="KW-0106">Calcium</keyword>
<dbReference type="GO" id="GO:0004252">
    <property type="term" value="F:serine-type endopeptidase activity"/>
    <property type="evidence" value="ECO:0007669"/>
    <property type="project" value="InterPro"/>
</dbReference>
<keyword evidence="4" id="KW-0479">Metal-binding</keyword>
<dbReference type="Gene3D" id="3.40.50.200">
    <property type="entry name" value="Peptidase S8/S53 domain"/>
    <property type="match status" value="1"/>
</dbReference>
<evidence type="ECO:0000256" key="3">
    <source>
        <dbReference type="ARBA" id="ARBA00022670"/>
    </source>
</evidence>
<dbReference type="SUPFAM" id="SSF52743">
    <property type="entry name" value="Subtilisin-like"/>
    <property type="match status" value="1"/>
</dbReference>
<dbReference type="GO" id="GO:0008240">
    <property type="term" value="F:tripeptidyl-peptidase activity"/>
    <property type="evidence" value="ECO:0007669"/>
    <property type="project" value="TreeGrafter"/>
</dbReference>
<evidence type="ECO:0000259" key="11">
    <source>
        <dbReference type="PROSITE" id="PS51695"/>
    </source>
</evidence>
<comment type="caution">
    <text evidence="12">The sequence shown here is derived from an EMBL/GenBank/DDBJ whole genome shotgun (WGS) entry which is preliminary data.</text>
</comment>
<evidence type="ECO:0000313" key="13">
    <source>
        <dbReference type="Proteomes" id="UP001218218"/>
    </source>
</evidence>
<gene>
    <name evidence="12" type="ORF">DFH08DRAFT_745923</name>
</gene>
<comment type="caution">
    <text evidence="9">Lacks conserved residue(s) required for the propagation of feature annotation.</text>
</comment>
<comment type="cofactor">
    <cofactor evidence="1">
        <name>Ca(2+)</name>
        <dbReference type="ChEBI" id="CHEBI:29108"/>
    </cofactor>
</comment>
<dbReference type="InterPro" id="IPR030400">
    <property type="entry name" value="Sedolisin_dom"/>
</dbReference>
<feature type="domain" description="Peptidase S53" evidence="11">
    <location>
        <begin position="206"/>
        <end position="569"/>
    </location>
</feature>
<name>A0AAD7EQ93_9AGAR</name>
<feature type="chain" id="PRO_5042009966" evidence="10">
    <location>
        <begin position="18"/>
        <end position="569"/>
    </location>
</feature>
<dbReference type="PANTHER" id="PTHR14218">
    <property type="entry name" value="PROTEASE S8 TRIPEPTIDYL PEPTIDASE I CLN2"/>
    <property type="match status" value="1"/>
</dbReference>
<dbReference type="SMART" id="SM00944">
    <property type="entry name" value="Pro-kuma_activ"/>
    <property type="match status" value="1"/>
</dbReference>
<dbReference type="Proteomes" id="UP001218218">
    <property type="component" value="Unassembled WGS sequence"/>
</dbReference>
<dbReference type="CDD" id="cd04056">
    <property type="entry name" value="Peptidases_S53"/>
    <property type="match status" value="1"/>
</dbReference>
<dbReference type="InterPro" id="IPR036852">
    <property type="entry name" value="Peptidase_S8/S53_dom_sf"/>
</dbReference>
<dbReference type="GO" id="GO:0005576">
    <property type="term" value="C:extracellular region"/>
    <property type="evidence" value="ECO:0007669"/>
    <property type="project" value="UniProtKB-SubCell"/>
</dbReference>
<dbReference type="PROSITE" id="PS51695">
    <property type="entry name" value="SEDOLISIN"/>
    <property type="match status" value="1"/>
</dbReference>
<dbReference type="InterPro" id="IPR050819">
    <property type="entry name" value="Tripeptidyl-peptidase_I"/>
</dbReference>
<keyword evidence="3 12" id="KW-0645">Protease</keyword>
<evidence type="ECO:0000256" key="6">
    <source>
        <dbReference type="ARBA" id="ARBA00022825"/>
    </source>
</evidence>
<dbReference type="CDD" id="cd11377">
    <property type="entry name" value="Pro-peptidase_S53"/>
    <property type="match status" value="1"/>
</dbReference>
<reference evidence="12" key="1">
    <citation type="submission" date="2023-03" db="EMBL/GenBank/DDBJ databases">
        <title>Massive genome expansion in bonnet fungi (Mycena s.s.) driven by repeated elements and novel gene families across ecological guilds.</title>
        <authorList>
            <consortium name="Lawrence Berkeley National Laboratory"/>
            <person name="Harder C.B."/>
            <person name="Miyauchi S."/>
            <person name="Viragh M."/>
            <person name="Kuo A."/>
            <person name="Thoen E."/>
            <person name="Andreopoulos B."/>
            <person name="Lu D."/>
            <person name="Skrede I."/>
            <person name="Drula E."/>
            <person name="Henrissat B."/>
            <person name="Morin E."/>
            <person name="Kohler A."/>
            <person name="Barry K."/>
            <person name="LaButti K."/>
            <person name="Morin E."/>
            <person name="Salamov A."/>
            <person name="Lipzen A."/>
            <person name="Mereny Z."/>
            <person name="Hegedus B."/>
            <person name="Baldrian P."/>
            <person name="Stursova M."/>
            <person name="Weitz H."/>
            <person name="Taylor A."/>
            <person name="Grigoriev I.V."/>
            <person name="Nagy L.G."/>
            <person name="Martin F."/>
            <person name="Kauserud H."/>
        </authorList>
    </citation>
    <scope>NUCLEOTIDE SEQUENCE</scope>
    <source>
        <strain evidence="12">CBHHK002</strain>
    </source>
</reference>
<proteinExistence type="predicted"/>
<evidence type="ECO:0000256" key="9">
    <source>
        <dbReference type="PROSITE-ProRule" id="PRU01032"/>
    </source>
</evidence>
<organism evidence="12 13">
    <name type="scientific">Mycena albidolilacea</name>
    <dbReference type="NCBI Taxonomy" id="1033008"/>
    <lineage>
        <taxon>Eukaryota</taxon>
        <taxon>Fungi</taxon>
        <taxon>Dikarya</taxon>
        <taxon>Basidiomycota</taxon>
        <taxon>Agaricomycotina</taxon>
        <taxon>Agaricomycetes</taxon>
        <taxon>Agaricomycetidae</taxon>
        <taxon>Agaricales</taxon>
        <taxon>Marasmiineae</taxon>
        <taxon>Mycenaceae</taxon>
        <taxon>Mycena</taxon>
    </lineage>
</organism>
<dbReference type="InterPro" id="IPR015366">
    <property type="entry name" value="S53_propep"/>
</dbReference>
<evidence type="ECO:0000256" key="2">
    <source>
        <dbReference type="ARBA" id="ARBA00004239"/>
    </source>
</evidence>
<dbReference type="GO" id="GO:0006508">
    <property type="term" value="P:proteolysis"/>
    <property type="evidence" value="ECO:0007669"/>
    <property type="project" value="UniProtKB-KW"/>
</dbReference>
<dbReference type="PANTHER" id="PTHR14218:SF15">
    <property type="entry name" value="TRIPEPTIDYL-PEPTIDASE 1"/>
    <property type="match status" value="1"/>
</dbReference>
<dbReference type="Pfam" id="PF09286">
    <property type="entry name" value="Pro-kuma_activ"/>
    <property type="match status" value="1"/>
</dbReference>
<evidence type="ECO:0000256" key="10">
    <source>
        <dbReference type="SAM" id="SignalP"/>
    </source>
</evidence>
<feature type="signal peptide" evidence="10">
    <location>
        <begin position="1"/>
        <end position="17"/>
    </location>
</feature>
<evidence type="ECO:0000256" key="1">
    <source>
        <dbReference type="ARBA" id="ARBA00001913"/>
    </source>
</evidence>